<dbReference type="Proteomes" id="UP000232722">
    <property type="component" value="Unassembled WGS sequence"/>
</dbReference>
<feature type="region of interest" description="Disordered" evidence="1">
    <location>
        <begin position="198"/>
        <end position="235"/>
    </location>
</feature>
<dbReference type="PANTHER" id="PTHR18806">
    <property type="entry name" value="RBM25 PROTEIN"/>
    <property type="match status" value="1"/>
</dbReference>
<dbReference type="VEuPathDB" id="FungiDB:RhiirA1_542581"/>
<accession>A0A2N0P254</accession>
<dbReference type="AlphaFoldDB" id="A0A2N0P254"/>
<dbReference type="GO" id="GO:0003729">
    <property type="term" value="F:mRNA binding"/>
    <property type="evidence" value="ECO:0007669"/>
    <property type="project" value="TreeGrafter"/>
</dbReference>
<sequence length="235" mass="27654">MAPRPGYGIPLGGISPMAAPDSEIEKLTTLFIGGYHDDWMEKFSRMIKDKGVVLPALKEGANSKKLIVKADENTRKYLDRYEASRSRMVNDTELDKSALLSVIIVVEDMTKPQDRRDLNKTEHGGKDDDTDLPADLLLDQKDLIYQEIAYFRERAAARERGRQREEEERANRRAKAEKERERLHGRRIKTRILYFSDKEEEQRRQAKRKTETEMAFKERERRWQHREETMATNRE</sequence>
<dbReference type="GO" id="GO:0005681">
    <property type="term" value="C:spliceosomal complex"/>
    <property type="evidence" value="ECO:0007669"/>
    <property type="project" value="TreeGrafter"/>
</dbReference>
<proteinExistence type="predicted"/>
<dbReference type="EMBL" id="LLXJ01001754">
    <property type="protein sequence ID" value="PKC00905.1"/>
    <property type="molecule type" value="Genomic_DNA"/>
</dbReference>
<evidence type="ECO:0000313" key="3">
    <source>
        <dbReference type="Proteomes" id="UP000232722"/>
    </source>
</evidence>
<evidence type="ECO:0000313" key="2">
    <source>
        <dbReference type="EMBL" id="PKC00905.1"/>
    </source>
</evidence>
<dbReference type="VEuPathDB" id="FungiDB:RhiirFUN_004255"/>
<organism evidence="2 3">
    <name type="scientific">Rhizophagus irregularis</name>
    <dbReference type="NCBI Taxonomy" id="588596"/>
    <lineage>
        <taxon>Eukaryota</taxon>
        <taxon>Fungi</taxon>
        <taxon>Fungi incertae sedis</taxon>
        <taxon>Mucoromycota</taxon>
        <taxon>Glomeromycotina</taxon>
        <taxon>Glomeromycetes</taxon>
        <taxon>Glomerales</taxon>
        <taxon>Glomeraceae</taxon>
        <taxon>Rhizophagus</taxon>
    </lineage>
</organism>
<gene>
    <name evidence="2" type="ORF">RhiirA5_427542</name>
</gene>
<reference evidence="2 3" key="1">
    <citation type="submission" date="2016-04" db="EMBL/GenBank/DDBJ databases">
        <title>Genome analyses suggest a sexual origin of heterokaryosis in a supposedly ancient asexual fungus.</title>
        <authorList>
            <person name="Ropars J."/>
            <person name="Sedzielewska K."/>
            <person name="Noel J."/>
            <person name="Charron P."/>
            <person name="Farinelli L."/>
            <person name="Marton T."/>
            <person name="Kruger M."/>
            <person name="Pelin A."/>
            <person name="Brachmann A."/>
            <person name="Corradi N."/>
        </authorList>
    </citation>
    <scope>NUCLEOTIDE SEQUENCE [LARGE SCALE GENOMIC DNA]</scope>
    <source>
        <strain evidence="2 3">A5</strain>
    </source>
</reference>
<protein>
    <submittedName>
        <fullName evidence="2">Uncharacterized protein</fullName>
    </submittedName>
</protein>
<comment type="caution">
    <text evidence="2">The sequence shown here is derived from an EMBL/GenBank/DDBJ whole genome shotgun (WGS) entry which is preliminary data.</text>
</comment>
<dbReference type="InterPro" id="IPR052768">
    <property type="entry name" value="RBM25"/>
</dbReference>
<name>A0A2N0P254_9GLOM</name>
<evidence type="ECO:0000256" key="1">
    <source>
        <dbReference type="SAM" id="MobiDB-lite"/>
    </source>
</evidence>
<dbReference type="PANTHER" id="PTHR18806:SF4">
    <property type="entry name" value="RNA-BINDING PROTEIN 25"/>
    <property type="match status" value="1"/>
</dbReference>
<feature type="region of interest" description="Disordered" evidence="1">
    <location>
        <begin position="157"/>
        <end position="182"/>
    </location>
</feature>
<reference evidence="2 3" key="2">
    <citation type="submission" date="2017-09" db="EMBL/GenBank/DDBJ databases">
        <title>Extensive intraspecific genome diversity in a model arbuscular mycorrhizal fungus.</title>
        <authorList>
            <person name="Chen E.C."/>
            <person name="Morin E."/>
            <person name="Beaudet D."/>
            <person name="Noel J."/>
            <person name="Ndikumana S."/>
            <person name="Charron P."/>
            <person name="St-Onge C."/>
            <person name="Giorgi J."/>
            <person name="Grigoriev I.V."/>
            <person name="Roux C."/>
            <person name="Martin F.M."/>
            <person name="Corradi N."/>
        </authorList>
    </citation>
    <scope>NUCLEOTIDE SEQUENCE [LARGE SCALE GENOMIC DNA]</scope>
    <source>
        <strain evidence="2 3">A5</strain>
    </source>
</reference>
<feature type="non-terminal residue" evidence="2">
    <location>
        <position position="235"/>
    </location>
</feature>